<dbReference type="RefSeq" id="XP_013231723.1">
    <property type="nucleotide sequence ID" value="XM_013376269.1"/>
</dbReference>
<name>U6KVN1_EIMTE</name>
<organism evidence="1 2">
    <name type="scientific">Eimeria tenella</name>
    <name type="common">Coccidian parasite</name>
    <dbReference type="NCBI Taxonomy" id="5802"/>
    <lineage>
        <taxon>Eukaryota</taxon>
        <taxon>Sar</taxon>
        <taxon>Alveolata</taxon>
        <taxon>Apicomplexa</taxon>
        <taxon>Conoidasida</taxon>
        <taxon>Coccidia</taxon>
        <taxon>Eucoccidiorida</taxon>
        <taxon>Eimeriorina</taxon>
        <taxon>Eimeriidae</taxon>
        <taxon>Eimeria</taxon>
    </lineage>
</organism>
<dbReference type="VEuPathDB" id="ToxoDB:ETH_00005665"/>
<evidence type="ECO:0000313" key="1">
    <source>
        <dbReference type="EMBL" id="CDJ40973.1"/>
    </source>
</evidence>
<protein>
    <submittedName>
        <fullName evidence="1">Uncharacterized protein</fullName>
    </submittedName>
</protein>
<dbReference type="OrthoDB" id="10288144at2759"/>
<reference evidence="1" key="1">
    <citation type="submission" date="2013-10" db="EMBL/GenBank/DDBJ databases">
        <title>Genomic analysis of the causative agents of coccidiosis in chickens.</title>
        <authorList>
            <person name="Reid A.J."/>
            <person name="Blake D."/>
            <person name="Billington K."/>
            <person name="Browne H."/>
            <person name="Dunn M."/>
            <person name="Hung S."/>
            <person name="Kawahara F."/>
            <person name="Miranda-Saavedra D."/>
            <person name="Mourier T."/>
            <person name="Nagra H."/>
            <person name="Otto T.D."/>
            <person name="Rawlings N."/>
            <person name="Sanchez A."/>
            <person name="Sanders M."/>
            <person name="Subramaniam C."/>
            <person name="Tay Y."/>
            <person name="Dear P."/>
            <person name="Doerig C."/>
            <person name="Gruber A."/>
            <person name="Parkinson J."/>
            <person name="Shirley M."/>
            <person name="Wan K.L."/>
            <person name="Berriman M."/>
            <person name="Tomley F."/>
            <person name="Pain A."/>
        </authorList>
    </citation>
    <scope>NUCLEOTIDE SEQUENCE [LARGE SCALE GENOMIC DNA]</scope>
    <source>
        <strain evidence="1">Houghton</strain>
    </source>
</reference>
<proteinExistence type="predicted"/>
<evidence type="ECO:0000313" key="2">
    <source>
        <dbReference type="Proteomes" id="UP000030747"/>
    </source>
</evidence>
<sequence length="140" mass="15402">MPVLEEKDDVGAYDASSQHIGKTKAVLQLRPVPTKLSCFPWAFSDFVATDIFGDTGTFATDAKGFDMARRNAFVHASESVSGAGRFKFFRYGPISYTNCLNAFPQFPTFNGDYSGLQEDAATSERDRDALTTGKFELLAF</sequence>
<dbReference type="Proteomes" id="UP000030747">
    <property type="component" value="Unassembled WGS sequence"/>
</dbReference>
<dbReference type="EMBL" id="HG675415">
    <property type="protein sequence ID" value="CDJ40973.1"/>
    <property type="molecule type" value="Genomic_DNA"/>
</dbReference>
<gene>
    <name evidence="1" type="ORF">ETH_00005665</name>
</gene>
<dbReference type="VEuPathDB" id="ToxoDB:ETH2_1203900"/>
<keyword evidence="2" id="KW-1185">Reference proteome</keyword>
<reference evidence="1" key="2">
    <citation type="submission" date="2013-10" db="EMBL/GenBank/DDBJ databases">
        <authorList>
            <person name="Aslett M."/>
        </authorList>
    </citation>
    <scope>NUCLEOTIDE SEQUENCE [LARGE SCALE GENOMIC DNA]</scope>
    <source>
        <strain evidence="1">Houghton</strain>
    </source>
</reference>
<dbReference type="GeneID" id="25250341"/>
<dbReference type="AlphaFoldDB" id="U6KVN1"/>
<accession>U6KVN1</accession>